<dbReference type="Gene3D" id="3.40.50.300">
    <property type="entry name" value="P-loop containing nucleotide triphosphate hydrolases"/>
    <property type="match status" value="1"/>
</dbReference>
<keyword evidence="9" id="KW-1185">Reference proteome</keyword>
<keyword evidence="2" id="KW-0378">Hydrolase</keyword>
<dbReference type="InterPro" id="IPR051316">
    <property type="entry name" value="Zinc-reg_GTPase_activator"/>
</dbReference>
<dbReference type="PANTHER" id="PTHR13748:SF62">
    <property type="entry name" value="COBW DOMAIN-CONTAINING PROTEIN"/>
    <property type="match status" value="1"/>
</dbReference>
<evidence type="ECO:0000256" key="6">
    <source>
        <dbReference type="SAM" id="MobiDB-lite"/>
    </source>
</evidence>
<accession>A0ABY5SRH8</accession>
<keyword evidence="3" id="KW-0143">Chaperone</keyword>
<dbReference type="PANTHER" id="PTHR13748">
    <property type="entry name" value="COBW-RELATED"/>
    <property type="match status" value="1"/>
</dbReference>
<dbReference type="InterPro" id="IPR003495">
    <property type="entry name" value="CobW/HypB/UreG_nucleotide-bd"/>
</dbReference>
<comment type="similarity">
    <text evidence="4">Belongs to the SIMIBI class G3E GTPase family. ZNG1 subfamily.</text>
</comment>
<feature type="domain" description="CobW C-terminal" evidence="7">
    <location>
        <begin position="263"/>
        <end position="354"/>
    </location>
</feature>
<evidence type="ECO:0000313" key="8">
    <source>
        <dbReference type="EMBL" id="UVI35679.1"/>
    </source>
</evidence>
<dbReference type="Gene3D" id="3.30.1220.10">
    <property type="entry name" value="CobW-like, C-terminal domain"/>
    <property type="match status" value="1"/>
</dbReference>
<organism evidence="8 9">
    <name type="scientific">Brevibacterium spongiae</name>
    <dbReference type="NCBI Taxonomy" id="2909672"/>
    <lineage>
        <taxon>Bacteria</taxon>
        <taxon>Bacillati</taxon>
        <taxon>Actinomycetota</taxon>
        <taxon>Actinomycetes</taxon>
        <taxon>Micrococcales</taxon>
        <taxon>Brevibacteriaceae</taxon>
        <taxon>Brevibacterium</taxon>
    </lineage>
</organism>
<dbReference type="SMART" id="SM00833">
    <property type="entry name" value="CobW_C"/>
    <property type="match status" value="1"/>
</dbReference>
<keyword evidence="1" id="KW-0547">Nucleotide-binding</keyword>
<comment type="catalytic activity">
    <reaction evidence="5">
        <text>GTP + H2O = GDP + phosphate + H(+)</text>
        <dbReference type="Rhea" id="RHEA:19669"/>
        <dbReference type="ChEBI" id="CHEBI:15377"/>
        <dbReference type="ChEBI" id="CHEBI:15378"/>
        <dbReference type="ChEBI" id="CHEBI:37565"/>
        <dbReference type="ChEBI" id="CHEBI:43474"/>
        <dbReference type="ChEBI" id="CHEBI:58189"/>
    </reaction>
    <physiologicalReaction direction="left-to-right" evidence="5">
        <dbReference type="Rhea" id="RHEA:19670"/>
    </physiologicalReaction>
</comment>
<dbReference type="InterPro" id="IPR027417">
    <property type="entry name" value="P-loop_NTPase"/>
</dbReference>
<dbReference type="InterPro" id="IPR011629">
    <property type="entry name" value="CobW-like_C"/>
</dbReference>
<reference evidence="8" key="1">
    <citation type="submission" date="2022-03" db="EMBL/GenBank/DDBJ databases">
        <title>Brevibacterium spongiae sp. nov., isolated from marine sponge.</title>
        <authorList>
            <person name="Li Z."/>
            <person name="Zhang M."/>
        </authorList>
    </citation>
    <scope>NUCLEOTIDE SEQUENCE</scope>
    <source>
        <strain evidence="8">WHS-Z9</strain>
    </source>
</reference>
<evidence type="ECO:0000313" key="9">
    <source>
        <dbReference type="Proteomes" id="UP001064879"/>
    </source>
</evidence>
<dbReference type="SUPFAM" id="SSF90002">
    <property type="entry name" value="Hypothetical protein YjiA, C-terminal domain"/>
    <property type="match status" value="1"/>
</dbReference>
<protein>
    <submittedName>
        <fullName evidence="8">GTP-binding protein</fullName>
    </submittedName>
</protein>
<feature type="region of interest" description="Disordered" evidence="6">
    <location>
        <begin position="202"/>
        <end position="224"/>
    </location>
</feature>
<dbReference type="Pfam" id="PF07683">
    <property type="entry name" value="CobW_C"/>
    <property type="match status" value="1"/>
</dbReference>
<dbReference type="InterPro" id="IPR036627">
    <property type="entry name" value="CobW-likC_sf"/>
</dbReference>
<evidence type="ECO:0000256" key="5">
    <source>
        <dbReference type="ARBA" id="ARBA00049117"/>
    </source>
</evidence>
<dbReference type="EMBL" id="CP093443">
    <property type="protein sequence ID" value="UVI35679.1"/>
    <property type="molecule type" value="Genomic_DNA"/>
</dbReference>
<dbReference type="Pfam" id="PF02492">
    <property type="entry name" value="cobW"/>
    <property type="match status" value="1"/>
</dbReference>
<sequence length="375" mass="40027">MGGSKRRPAIPVILLTGYLGAGKTSLLNHLLRHPDARIGVIVNDFGDLNIDAGLVVGQVDEPLSIAGGCVCCLTDDSELEDALVAMTDPGLRLDAIIVEASGFAEPLTLARMVTRMGRHRFHLGGVIDVVDATMHFRTVDTSALPPMRYAATTLVVVNKLDQIPEAERDAAVAAVRDRVHQRNPRVIVIGTSRARLDPTLIFDPGEADRRSAHPRRGGAAAGAEPIQPELPIRELMRQAYAEAAVAQAADDGASAETLPHRHARSVTVTGRGCADPNQVMDFVEDLPPGVYRVKGTVQVAVGSGRRRFGVQAVGPNVYVSETNDTDRQEADSVLVVIGEDFDAEAARSTLAAALNPAAMSSARAERLLHHVRLHS</sequence>
<dbReference type="RefSeq" id="WP_265418306.1">
    <property type="nucleotide sequence ID" value="NZ_CP093443.1"/>
</dbReference>
<dbReference type="Proteomes" id="UP001064879">
    <property type="component" value="Chromosome"/>
</dbReference>
<name>A0ABY5SRH8_9MICO</name>
<evidence type="ECO:0000256" key="2">
    <source>
        <dbReference type="ARBA" id="ARBA00022801"/>
    </source>
</evidence>
<evidence type="ECO:0000256" key="4">
    <source>
        <dbReference type="ARBA" id="ARBA00034320"/>
    </source>
</evidence>
<proteinExistence type="inferred from homology"/>
<dbReference type="CDD" id="cd03112">
    <property type="entry name" value="CobW-like"/>
    <property type="match status" value="1"/>
</dbReference>
<evidence type="ECO:0000256" key="1">
    <source>
        <dbReference type="ARBA" id="ARBA00022741"/>
    </source>
</evidence>
<evidence type="ECO:0000256" key="3">
    <source>
        <dbReference type="ARBA" id="ARBA00023186"/>
    </source>
</evidence>
<evidence type="ECO:0000259" key="7">
    <source>
        <dbReference type="SMART" id="SM00833"/>
    </source>
</evidence>
<dbReference type="SUPFAM" id="SSF52540">
    <property type="entry name" value="P-loop containing nucleoside triphosphate hydrolases"/>
    <property type="match status" value="1"/>
</dbReference>
<gene>
    <name evidence="8" type="ORF">L1F31_16415</name>
</gene>